<accession>A0A975DJU4</accession>
<reference evidence="3" key="1">
    <citation type="submission" date="2021-03" db="EMBL/GenBank/DDBJ databases">
        <title>Complete Genome of Pseudoalteromonas xiamenensis STKMTI.2, a new potential marine bacterium producing anti-Vibrio compounds.</title>
        <authorList>
            <person name="Handayani D.P."/>
            <person name="Isnansetyo A."/>
            <person name="Istiqomah I."/>
            <person name="Jumina J."/>
        </authorList>
    </citation>
    <scope>NUCLEOTIDE SEQUENCE</scope>
    <source>
        <strain evidence="3">STKMTI.2</strain>
        <plasmid evidence="3">unnamed5</plasmid>
    </source>
</reference>
<keyword evidence="2" id="KW-0732">Signal</keyword>
<dbReference type="KEGG" id="pxi:J5O05_19925"/>
<evidence type="ECO:0000313" key="4">
    <source>
        <dbReference type="Proteomes" id="UP000664904"/>
    </source>
</evidence>
<protein>
    <submittedName>
        <fullName evidence="3">Transporter substrate-binding domain-containing protein</fullName>
    </submittedName>
</protein>
<keyword evidence="4" id="KW-1185">Reference proteome</keyword>
<evidence type="ECO:0000256" key="2">
    <source>
        <dbReference type="SAM" id="SignalP"/>
    </source>
</evidence>
<evidence type="ECO:0000256" key="1">
    <source>
        <dbReference type="ARBA" id="ARBA00010333"/>
    </source>
</evidence>
<dbReference type="Proteomes" id="UP000664904">
    <property type="component" value="Plasmid unnamed5"/>
</dbReference>
<dbReference type="EMBL" id="CP072135">
    <property type="protein sequence ID" value="QTH73083.1"/>
    <property type="molecule type" value="Genomic_DNA"/>
</dbReference>
<sequence length="255" mass="28857">MKQLFVLCILLLGFQVNASGYNSDVSIKSTQLVIAASGFVPPYVIQQSDSGYQLELIKASLRTQGIENIEFVYMSNKRAEQALKSGMVDVVVNLPNTFGGKVFASDTLLSYQNFAISLKENNYRIETPQDLKGFGVVAFQNASAFLGNDYRLATKQLRSYEEIVNQFAQVELLMKGWADVIVMERRIFEYYLAKYAKKHPTKDVVFHPLFNPAPRPIYFLSESMRDVFNLGLNEIKITGEYQAILATNGRIYAKR</sequence>
<keyword evidence="3" id="KW-0614">Plasmid</keyword>
<organism evidence="3 4">
    <name type="scientific">Pseudoalteromonas xiamenensis</name>
    <dbReference type="NCBI Taxonomy" id="882626"/>
    <lineage>
        <taxon>Bacteria</taxon>
        <taxon>Pseudomonadati</taxon>
        <taxon>Pseudomonadota</taxon>
        <taxon>Gammaproteobacteria</taxon>
        <taxon>Alteromonadales</taxon>
        <taxon>Pseudoalteromonadaceae</taxon>
        <taxon>Pseudoalteromonas</taxon>
    </lineage>
</organism>
<name>A0A975DJU4_9GAMM</name>
<dbReference type="PANTHER" id="PTHR35936">
    <property type="entry name" value="MEMBRANE-BOUND LYTIC MUREIN TRANSGLYCOSYLASE F"/>
    <property type="match status" value="1"/>
</dbReference>
<feature type="chain" id="PRO_5037698765" evidence="2">
    <location>
        <begin position="19"/>
        <end position="255"/>
    </location>
</feature>
<dbReference type="RefSeq" id="WP_208844702.1">
    <property type="nucleotide sequence ID" value="NZ_CP072135.1"/>
</dbReference>
<dbReference type="SUPFAM" id="SSF53850">
    <property type="entry name" value="Periplasmic binding protein-like II"/>
    <property type="match status" value="1"/>
</dbReference>
<geneLocation type="plasmid" evidence="3 4">
    <name>unnamed5</name>
</geneLocation>
<gene>
    <name evidence="3" type="ORF">J5O05_19925</name>
</gene>
<evidence type="ECO:0000313" key="3">
    <source>
        <dbReference type="EMBL" id="QTH73083.1"/>
    </source>
</evidence>
<comment type="similarity">
    <text evidence="1">Belongs to the bacterial solute-binding protein 3 family.</text>
</comment>
<proteinExistence type="inferred from homology"/>
<dbReference type="Gene3D" id="3.40.190.10">
    <property type="entry name" value="Periplasmic binding protein-like II"/>
    <property type="match status" value="2"/>
</dbReference>
<dbReference type="AlphaFoldDB" id="A0A975DJU4"/>
<feature type="signal peptide" evidence="2">
    <location>
        <begin position="1"/>
        <end position="18"/>
    </location>
</feature>
<dbReference type="PANTHER" id="PTHR35936:SF25">
    <property type="entry name" value="ABC TRANSPORTER SUBSTRATE-BINDING PROTEIN"/>
    <property type="match status" value="1"/>
</dbReference>